<comment type="caution">
    <text evidence="1">The sequence shown here is derived from an EMBL/GenBank/DDBJ whole genome shotgun (WGS) entry which is preliminary data.</text>
</comment>
<protein>
    <submittedName>
        <fullName evidence="1">Uncharacterized protein</fullName>
    </submittedName>
</protein>
<dbReference type="EMBL" id="LVJN01000019">
    <property type="protein sequence ID" value="OSM03964.1"/>
    <property type="molecule type" value="Genomic_DNA"/>
</dbReference>
<dbReference type="AlphaFoldDB" id="A0A1Y2K4N8"/>
<sequence>MRIAIHAELLIIDRLGANGGRRSVGRHCKDLVWVFPRCRKPRWGDGRVLLSLMGPIHHWIGGILSRFDNV</sequence>
<accession>A0A1Y2K4N8</accession>
<organism evidence="1 2">
    <name type="scientific">Magnetofaba australis IT-1</name>
    <dbReference type="NCBI Taxonomy" id="1434232"/>
    <lineage>
        <taxon>Bacteria</taxon>
        <taxon>Pseudomonadati</taxon>
        <taxon>Pseudomonadota</taxon>
        <taxon>Magnetococcia</taxon>
        <taxon>Magnetococcales</taxon>
        <taxon>Magnetococcaceae</taxon>
        <taxon>Magnetofaba</taxon>
    </lineage>
</organism>
<evidence type="ECO:0000313" key="2">
    <source>
        <dbReference type="Proteomes" id="UP000194003"/>
    </source>
</evidence>
<name>A0A1Y2K4N8_9PROT</name>
<keyword evidence="2" id="KW-1185">Reference proteome</keyword>
<proteinExistence type="predicted"/>
<dbReference type="Proteomes" id="UP000194003">
    <property type="component" value="Unassembled WGS sequence"/>
</dbReference>
<evidence type="ECO:0000313" key="1">
    <source>
        <dbReference type="EMBL" id="OSM03964.1"/>
    </source>
</evidence>
<gene>
    <name evidence="1" type="ORF">MAIT1_03790</name>
</gene>
<reference evidence="1 2" key="1">
    <citation type="journal article" date="2016" name="BMC Genomics">
        <title>Combined genomic and structural analyses of a cultured magnetotactic bacterium reveals its niche adaptation to a dynamic environment.</title>
        <authorList>
            <person name="Araujo A.C."/>
            <person name="Morillo V."/>
            <person name="Cypriano J."/>
            <person name="Teixeira L.C."/>
            <person name="Leao P."/>
            <person name="Lyra S."/>
            <person name="Almeida L.G."/>
            <person name="Bazylinski D.A."/>
            <person name="Vasconcellos A.T."/>
            <person name="Abreu F."/>
            <person name="Lins U."/>
        </authorList>
    </citation>
    <scope>NUCLEOTIDE SEQUENCE [LARGE SCALE GENOMIC DNA]</scope>
    <source>
        <strain evidence="1 2">IT-1</strain>
    </source>
</reference>